<dbReference type="InterPro" id="IPR036365">
    <property type="entry name" value="PGBD-like_sf"/>
</dbReference>
<reference evidence="4 5" key="1">
    <citation type="journal article" date="2015" name="Nature">
        <title>rRNA introns, odd ribosomes, and small enigmatic genomes across a large radiation of phyla.</title>
        <authorList>
            <person name="Brown C.T."/>
            <person name="Hug L.A."/>
            <person name="Thomas B.C."/>
            <person name="Sharon I."/>
            <person name="Castelle C.J."/>
            <person name="Singh A."/>
            <person name="Wilkins M.J."/>
            <person name="Williams K.H."/>
            <person name="Banfield J.F."/>
        </authorList>
    </citation>
    <scope>NUCLEOTIDE SEQUENCE [LARGE SCALE GENOMIC DNA]</scope>
</reference>
<dbReference type="Pfam" id="PF01471">
    <property type="entry name" value="PG_binding_1"/>
    <property type="match status" value="1"/>
</dbReference>
<dbReference type="Gene3D" id="1.10.101.10">
    <property type="entry name" value="PGBD-like superfamily/PGBD"/>
    <property type="match status" value="1"/>
</dbReference>
<gene>
    <name evidence="4" type="ORF">UW53_C0004G0060</name>
</gene>
<evidence type="ECO:0000259" key="3">
    <source>
        <dbReference type="Pfam" id="PF01471"/>
    </source>
</evidence>
<evidence type="ECO:0000256" key="1">
    <source>
        <dbReference type="SAM" id="MobiDB-lite"/>
    </source>
</evidence>
<dbReference type="Proteomes" id="UP000034087">
    <property type="component" value="Unassembled WGS sequence"/>
</dbReference>
<dbReference type="AlphaFoldDB" id="A0A0G1IMA5"/>
<keyword evidence="2" id="KW-0812">Transmembrane</keyword>
<dbReference type="EMBL" id="LCIR01000004">
    <property type="protein sequence ID" value="KKT60048.1"/>
    <property type="molecule type" value="Genomic_DNA"/>
</dbReference>
<feature type="compositionally biased region" description="Low complexity" evidence="1">
    <location>
        <begin position="149"/>
        <end position="158"/>
    </location>
</feature>
<evidence type="ECO:0000256" key="2">
    <source>
        <dbReference type="SAM" id="Phobius"/>
    </source>
</evidence>
<comment type="caution">
    <text evidence="4">The sequence shown here is derived from an EMBL/GenBank/DDBJ whole genome shotgun (WGS) entry which is preliminary data.</text>
</comment>
<dbReference type="InterPro" id="IPR002477">
    <property type="entry name" value="Peptidoglycan-bd-like"/>
</dbReference>
<proteinExistence type="predicted"/>
<keyword evidence="2" id="KW-0472">Membrane</keyword>
<protein>
    <recommendedName>
        <fullName evidence="3">Peptidoglycan binding-like domain-containing protein</fullName>
    </recommendedName>
</protein>
<sequence length="265" mass="29896">MDNRDLSTDFLPNFLFLFFKKLYNENVDLWDKTILGYAQNDAKKTLAPRNAGLKFFMPIFTVFFLIGVIVWQWPLIKLPVVSAEKSINNSYAKALVALSLPEFSFPEIKIPKISFSLPFLNNIFSWRDYVVSLGRDVKNAALDLIAPSSKKTPPASTSDVEPAHPAGWSEKTPDILPQEKPSEKTSAQLQPLTSKYAIGQSGEHVKLLQQYLMKDPAIYPEQLITGYYDEPTKKAVERFQQKYGIEVTGIAGPLTRAKLSEVYGR</sequence>
<accession>A0A0G1IMA5</accession>
<organism evidence="4 5">
    <name type="scientific">Candidatus Giovannonibacteria bacterium GW2011_GWA1_44_25</name>
    <dbReference type="NCBI Taxonomy" id="1618645"/>
    <lineage>
        <taxon>Bacteria</taxon>
        <taxon>Candidatus Giovannoniibacteriota</taxon>
    </lineage>
</organism>
<dbReference type="SUPFAM" id="SSF47090">
    <property type="entry name" value="PGBD-like"/>
    <property type="match status" value="1"/>
</dbReference>
<feature type="transmembrane region" description="Helical" evidence="2">
    <location>
        <begin position="53"/>
        <end position="73"/>
    </location>
</feature>
<feature type="domain" description="Peptidoglycan binding-like" evidence="3">
    <location>
        <begin position="201"/>
        <end position="259"/>
    </location>
</feature>
<name>A0A0G1IMA5_9BACT</name>
<dbReference type="InterPro" id="IPR036366">
    <property type="entry name" value="PGBDSf"/>
</dbReference>
<evidence type="ECO:0000313" key="4">
    <source>
        <dbReference type="EMBL" id="KKT60048.1"/>
    </source>
</evidence>
<evidence type="ECO:0000313" key="5">
    <source>
        <dbReference type="Proteomes" id="UP000034087"/>
    </source>
</evidence>
<feature type="region of interest" description="Disordered" evidence="1">
    <location>
        <begin position="149"/>
        <end position="189"/>
    </location>
</feature>
<keyword evidence="2" id="KW-1133">Transmembrane helix</keyword>